<comment type="caution">
    <text evidence="1">The sequence shown here is derived from an EMBL/GenBank/DDBJ whole genome shotgun (WGS) entry which is preliminary data.</text>
</comment>
<dbReference type="AlphaFoldDB" id="A0AA40AXF2"/>
<sequence>MSDLDVQAIRKTIKAIERAKSSLISAYNTYRTSADALVNHVDQVAHQQGFTVAQAQQLMAQNYPPGDSTGIVAGWVYMVADEVVDLDNGLVQDALDAADNLPSNTALRLLADEVNNPSTSRWRLMEIRDSVEEAKKTAFRSLNEIRCARVRVKYELERARNGKDGIPWRYLLFDE</sequence>
<keyword evidence="2" id="KW-1185">Reference proteome</keyword>
<organism evidence="1 2">
    <name type="scientific">Apiosordaria backusii</name>
    <dbReference type="NCBI Taxonomy" id="314023"/>
    <lineage>
        <taxon>Eukaryota</taxon>
        <taxon>Fungi</taxon>
        <taxon>Dikarya</taxon>
        <taxon>Ascomycota</taxon>
        <taxon>Pezizomycotina</taxon>
        <taxon>Sordariomycetes</taxon>
        <taxon>Sordariomycetidae</taxon>
        <taxon>Sordariales</taxon>
        <taxon>Lasiosphaeriaceae</taxon>
        <taxon>Apiosordaria</taxon>
    </lineage>
</organism>
<name>A0AA40AXF2_9PEZI</name>
<evidence type="ECO:0000313" key="2">
    <source>
        <dbReference type="Proteomes" id="UP001172159"/>
    </source>
</evidence>
<accession>A0AA40AXF2</accession>
<evidence type="ECO:0000313" key="1">
    <source>
        <dbReference type="EMBL" id="KAK0723767.1"/>
    </source>
</evidence>
<reference evidence="1" key="1">
    <citation type="submission" date="2023-06" db="EMBL/GenBank/DDBJ databases">
        <title>Genome-scale phylogeny and comparative genomics of the fungal order Sordariales.</title>
        <authorList>
            <consortium name="Lawrence Berkeley National Laboratory"/>
            <person name="Hensen N."/>
            <person name="Bonometti L."/>
            <person name="Westerberg I."/>
            <person name="Brannstrom I.O."/>
            <person name="Guillou S."/>
            <person name="Cros-Aarteil S."/>
            <person name="Calhoun S."/>
            <person name="Haridas S."/>
            <person name="Kuo A."/>
            <person name="Mondo S."/>
            <person name="Pangilinan J."/>
            <person name="Riley R."/>
            <person name="Labutti K."/>
            <person name="Andreopoulos B."/>
            <person name="Lipzen A."/>
            <person name="Chen C."/>
            <person name="Yanf M."/>
            <person name="Daum C."/>
            <person name="Ng V."/>
            <person name="Clum A."/>
            <person name="Steindorff A."/>
            <person name="Ohm R."/>
            <person name="Martin F."/>
            <person name="Silar P."/>
            <person name="Natvig D."/>
            <person name="Lalanne C."/>
            <person name="Gautier V."/>
            <person name="Ament-Velasquez S.L."/>
            <person name="Kruys A."/>
            <person name="Hutchinson M.I."/>
            <person name="Powell A.J."/>
            <person name="Barry K."/>
            <person name="Miller A.N."/>
            <person name="Grigoriev I.V."/>
            <person name="Debuchy R."/>
            <person name="Gladieux P."/>
            <person name="Thoren M.H."/>
            <person name="Johannesson H."/>
        </authorList>
    </citation>
    <scope>NUCLEOTIDE SEQUENCE</scope>
    <source>
        <strain evidence="1">CBS 540.89</strain>
    </source>
</reference>
<gene>
    <name evidence="1" type="ORF">B0T21DRAFT_414136</name>
</gene>
<dbReference type="EMBL" id="JAUKTV010000011">
    <property type="protein sequence ID" value="KAK0723767.1"/>
    <property type="molecule type" value="Genomic_DNA"/>
</dbReference>
<dbReference type="Proteomes" id="UP001172159">
    <property type="component" value="Unassembled WGS sequence"/>
</dbReference>
<proteinExistence type="predicted"/>
<protein>
    <submittedName>
        <fullName evidence="1">Uncharacterized protein</fullName>
    </submittedName>
</protein>